<sequence length="714" mass="81826">MKVFAAIFFFLCFTSLYAQRDSGSLEKYPVFPSCEEAVINAIENCFNITLLQFIRDNFKTPDIVSEENYKGSLTVFFEVDKEGMFNVLYVDAFYNQLKDETKRVFGLLPQVTPATYSGNPTYMQFTMPIAIPLNKTIVEGEGAQVTAVSEIKNETPAAIHTTTPVTIGTLQNPFEEFEAIKNLPYQNEEYKSNINIPLSHEMYTRFDPALNRVGQNNHTAQKPYIYSEVNRYYNLEEENQKLLKNKSSWFGRKLWNEHMVTIKGDEYWITIDPGVDLQAGKDFDAEIDTYNNTRLAYAQGGLGKNIGFFTAIYESQGRFAGYFNRFAESIRPDGGNPAIIPGRGIAKEFRDDSYDYPIATGHVSFTPSKYFNIQLGHGKQFIGDGYRSLFMSDNASPYPFFKLNTTFWKIKYTNTWMSLRDVRSAVTEDGSFRTKYMANHYLSYNVTKRLNIGLFESVIWQNDNDRGFDFNYINPVIFYRAIEFSTGSRGGNALIGLSAKYKLSDQINAYGQLIIDEFSSSDVLGGEGSFKNKTGYQLGVKYYNAFGVDNLYLQAEYNRVRPYTYSHNTVVLNYGHNNQSLAHTLGANFSEFLAIVRYRNHRIFADAKVVLAKRGFEYNTTEDSFFYGGDIYGTEDDRISDLGNELAQGNTTDFFHAEVEAGYIINPATNLKFYGSVIFRDFKPQQNTQEVFENQTTWVNFGIRTDLFNWYYDF</sequence>
<evidence type="ECO:0000256" key="1">
    <source>
        <dbReference type="SAM" id="SignalP"/>
    </source>
</evidence>
<accession>A0ABW2MSS5</accession>
<name>A0ABW2MSS5_9FLAO</name>
<dbReference type="Gene3D" id="2.40.160.130">
    <property type="entry name" value="Capsule assembly protein Wzi"/>
    <property type="match status" value="1"/>
</dbReference>
<comment type="caution">
    <text evidence="2">The sequence shown here is derived from an EMBL/GenBank/DDBJ whole genome shotgun (WGS) entry which is preliminary data.</text>
</comment>
<keyword evidence="3" id="KW-1185">Reference proteome</keyword>
<protein>
    <submittedName>
        <fullName evidence="2">Gliding motility protein RemB</fullName>
    </submittedName>
</protein>
<evidence type="ECO:0000313" key="3">
    <source>
        <dbReference type="Proteomes" id="UP001596415"/>
    </source>
</evidence>
<dbReference type="RefSeq" id="WP_380217836.1">
    <property type="nucleotide sequence ID" value="NZ_JBHTBN010000004.1"/>
</dbReference>
<dbReference type="EMBL" id="JBHTBN010000004">
    <property type="protein sequence ID" value="MFC7357961.1"/>
    <property type="molecule type" value="Genomic_DNA"/>
</dbReference>
<dbReference type="InterPro" id="IPR038636">
    <property type="entry name" value="Wzi_sf"/>
</dbReference>
<keyword evidence="1" id="KW-0732">Signal</keyword>
<feature type="chain" id="PRO_5046990394" evidence="1">
    <location>
        <begin position="21"/>
        <end position="714"/>
    </location>
</feature>
<feature type="signal peptide" evidence="1">
    <location>
        <begin position="1"/>
        <end position="20"/>
    </location>
</feature>
<reference evidence="3" key="1">
    <citation type="journal article" date="2019" name="Int. J. Syst. Evol. Microbiol.">
        <title>The Global Catalogue of Microorganisms (GCM) 10K type strain sequencing project: providing services to taxonomists for standard genome sequencing and annotation.</title>
        <authorList>
            <consortium name="The Broad Institute Genomics Platform"/>
            <consortium name="The Broad Institute Genome Sequencing Center for Infectious Disease"/>
            <person name="Wu L."/>
            <person name="Ma J."/>
        </authorList>
    </citation>
    <scope>NUCLEOTIDE SEQUENCE [LARGE SCALE GENOMIC DNA]</scope>
    <source>
        <strain evidence="3">CGMCC 1.16306</strain>
    </source>
</reference>
<gene>
    <name evidence="2" type="ORF">ACFQO1_09700</name>
</gene>
<evidence type="ECO:0000313" key="2">
    <source>
        <dbReference type="EMBL" id="MFC7357961.1"/>
    </source>
</evidence>
<dbReference type="Proteomes" id="UP001596415">
    <property type="component" value="Unassembled WGS sequence"/>
</dbReference>
<organism evidence="2 3">
    <name type="scientific">Jejudonia soesokkakensis</name>
    <dbReference type="NCBI Taxonomy" id="1323432"/>
    <lineage>
        <taxon>Bacteria</taxon>
        <taxon>Pseudomonadati</taxon>
        <taxon>Bacteroidota</taxon>
        <taxon>Flavobacteriia</taxon>
        <taxon>Flavobacteriales</taxon>
        <taxon>Flavobacteriaceae</taxon>
        <taxon>Jejudonia</taxon>
    </lineage>
</organism>
<proteinExistence type="predicted"/>